<organism evidence="1 2">
    <name type="scientific">Hyalomma asiaticum</name>
    <name type="common">Tick</name>
    <dbReference type="NCBI Taxonomy" id="266040"/>
    <lineage>
        <taxon>Eukaryota</taxon>
        <taxon>Metazoa</taxon>
        <taxon>Ecdysozoa</taxon>
        <taxon>Arthropoda</taxon>
        <taxon>Chelicerata</taxon>
        <taxon>Arachnida</taxon>
        <taxon>Acari</taxon>
        <taxon>Parasitiformes</taxon>
        <taxon>Ixodida</taxon>
        <taxon>Ixodoidea</taxon>
        <taxon>Ixodidae</taxon>
        <taxon>Hyalomminae</taxon>
        <taxon>Hyalomma</taxon>
    </lineage>
</organism>
<evidence type="ECO:0000313" key="2">
    <source>
        <dbReference type="Proteomes" id="UP000821845"/>
    </source>
</evidence>
<gene>
    <name evidence="1" type="ORF">HPB50_024209</name>
</gene>
<name>A0ACB7SQ02_HYAAI</name>
<reference evidence="1" key="1">
    <citation type="submission" date="2020-05" db="EMBL/GenBank/DDBJ databases">
        <title>Large-scale comparative analyses of tick genomes elucidate their genetic diversity and vector capacities.</title>
        <authorList>
            <person name="Jia N."/>
            <person name="Wang J."/>
            <person name="Shi W."/>
            <person name="Du L."/>
            <person name="Sun Y."/>
            <person name="Zhan W."/>
            <person name="Jiang J."/>
            <person name="Wang Q."/>
            <person name="Zhang B."/>
            <person name="Ji P."/>
            <person name="Sakyi L.B."/>
            <person name="Cui X."/>
            <person name="Yuan T."/>
            <person name="Jiang B."/>
            <person name="Yang W."/>
            <person name="Lam T.T.-Y."/>
            <person name="Chang Q."/>
            <person name="Ding S."/>
            <person name="Wang X."/>
            <person name="Zhu J."/>
            <person name="Ruan X."/>
            <person name="Zhao L."/>
            <person name="Wei J."/>
            <person name="Que T."/>
            <person name="Du C."/>
            <person name="Cheng J."/>
            <person name="Dai P."/>
            <person name="Han X."/>
            <person name="Huang E."/>
            <person name="Gao Y."/>
            <person name="Liu J."/>
            <person name="Shao H."/>
            <person name="Ye R."/>
            <person name="Li L."/>
            <person name="Wei W."/>
            <person name="Wang X."/>
            <person name="Wang C."/>
            <person name="Yang T."/>
            <person name="Huo Q."/>
            <person name="Li W."/>
            <person name="Guo W."/>
            <person name="Chen H."/>
            <person name="Zhou L."/>
            <person name="Ni X."/>
            <person name="Tian J."/>
            <person name="Zhou Y."/>
            <person name="Sheng Y."/>
            <person name="Liu T."/>
            <person name="Pan Y."/>
            <person name="Xia L."/>
            <person name="Li J."/>
            <person name="Zhao F."/>
            <person name="Cao W."/>
        </authorList>
    </citation>
    <scope>NUCLEOTIDE SEQUENCE</scope>
    <source>
        <strain evidence="1">Hyas-2018</strain>
    </source>
</reference>
<sequence>MRLTATVPLGLMRCICAFLPETLRVAFKLEKRHTAQGVAGWTRCHPCASPCRPPSIAFTYKNTRSLTRPLATITVVDVIVGGRGWTSVVTVHQMRRARRRGSALFVFPAAVCVGGPVGALMDDAAAARIETALARLALVYSV</sequence>
<comment type="caution">
    <text evidence="1">The sequence shown here is derived from an EMBL/GenBank/DDBJ whole genome shotgun (WGS) entry which is preliminary data.</text>
</comment>
<proteinExistence type="predicted"/>
<dbReference type="Proteomes" id="UP000821845">
    <property type="component" value="Chromosome 3"/>
</dbReference>
<accession>A0ACB7SQ02</accession>
<dbReference type="EMBL" id="CM023483">
    <property type="protein sequence ID" value="KAH6936943.1"/>
    <property type="molecule type" value="Genomic_DNA"/>
</dbReference>
<keyword evidence="2" id="KW-1185">Reference proteome</keyword>
<protein>
    <submittedName>
        <fullName evidence="1">Uncharacterized protein</fullName>
    </submittedName>
</protein>
<evidence type="ECO:0000313" key="1">
    <source>
        <dbReference type="EMBL" id="KAH6936943.1"/>
    </source>
</evidence>